<dbReference type="AlphaFoldDB" id="A0A1G2M4M7"/>
<dbReference type="STRING" id="1802301.A2664_04625"/>
<name>A0A1G2M4M7_9BACT</name>
<comment type="caution">
    <text evidence="1">The sequence shown here is derived from an EMBL/GenBank/DDBJ whole genome shotgun (WGS) entry which is preliminary data.</text>
</comment>
<gene>
    <name evidence="1" type="ORF">A2664_04625</name>
</gene>
<dbReference type="EMBL" id="MHRF01000001">
    <property type="protein sequence ID" value="OHA18763.1"/>
    <property type="molecule type" value="Genomic_DNA"/>
</dbReference>
<organism evidence="1 2">
    <name type="scientific">Candidatus Taylorbacteria bacterium RIFCSPHIGHO2_01_FULL_46_22b</name>
    <dbReference type="NCBI Taxonomy" id="1802301"/>
    <lineage>
        <taxon>Bacteria</taxon>
        <taxon>Candidatus Tayloriibacteriota</taxon>
    </lineage>
</organism>
<proteinExistence type="predicted"/>
<protein>
    <submittedName>
        <fullName evidence="1">Uncharacterized protein</fullName>
    </submittedName>
</protein>
<accession>A0A1G2M4M7</accession>
<evidence type="ECO:0000313" key="2">
    <source>
        <dbReference type="Proteomes" id="UP000178873"/>
    </source>
</evidence>
<dbReference type="Proteomes" id="UP000178873">
    <property type="component" value="Unassembled WGS sequence"/>
</dbReference>
<sequence>MKKKPTPRNIHRSQFVDGFLLAAEKRVFFQMGDEWFTASLMELVQPGVCKSRRKQIVLQIGSAENFPKCNPEGLPKVEIPLALAQYVFMIRMAVKQRLYWRGVLSALVTKKNRESMALALVPFVFPKKSAGK</sequence>
<evidence type="ECO:0000313" key="1">
    <source>
        <dbReference type="EMBL" id="OHA18763.1"/>
    </source>
</evidence>
<reference evidence="1 2" key="1">
    <citation type="journal article" date="2016" name="Nat. Commun.">
        <title>Thousands of microbial genomes shed light on interconnected biogeochemical processes in an aquifer system.</title>
        <authorList>
            <person name="Anantharaman K."/>
            <person name="Brown C.T."/>
            <person name="Hug L.A."/>
            <person name="Sharon I."/>
            <person name="Castelle C.J."/>
            <person name="Probst A.J."/>
            <person name="Thomas B.C."/>
            <person name="Singh A."/>
            <person name="Wilkins M.J."/>
            <person name="Karaoz U."/>
            <person name="Brodie E.L."/>
            <person name="Williams K.H."/>
            <person name="Hubbard S.S."/>
            <person name="Banfield J.F."/>
        </authorList>
    </citation>
    <scope>NUCLEOTIDE SEQUENCE [LARGE SCALE GENOMIC DNA]</scope>
</reference>